<gene>
    <name evidence="2" type="ORF">UFOVP531_51</name>
</gene>
<protein>
    <submittedName>
        <fullName evidence="2">Uncharacterized protein</fullName>
    </submittedName>
</protein>
<dbReference type="EMBL" id="LR796512">
    <property type="protein sequence ID" value="CAB4149154.1"/>
    <property type="molecule type" value="Genomic_DNA"/>
</dbReference>
<organism evidence="2">
    <name type="scientific">uncultured Caudovirales phage</name>
    <dbReference type="NCBI Taxonomy" id="2100421"/>
    <lineage>
        <taxon>Viruses</taxon>
        <taxon>Duplodnaviria</taxon>
        <taxon>Heunggongvirae</taxon>
        <taxon>Uroviricota</taxon>
        <taxon>Caudoviricetes</taxon>
        <taxon>Peduoviridae</taxon>
        <taxon>Maltschvirus</taxon>
        <taxon>Maltschvirus maltsch</taxon>
    </lineage>
</organism>
<name>A0A6J5MQT5_9CAUD</name>
<proteinExistence type="predicted"/>
<accession>A0A6J5MQT5</accession>
<evidence type="ECO:0000313" key="2">
    <source>
        <dbReference type="EMBL" id="CAB4149154.1"/>
    </source>
</evidence>
<keyword evidence="1" id="KW-0175">Coiled coil</keyword>
<evidence type="ECO:0000256" key="1">
    <source>
        <dbReference type="SAM" id="Coils"/>
    </source>
</evidence>
<sequence>MKYRIIEKANGYFIPQVKFGFGWDWNNLDKDLYYRCIETNYCKFETYSEALAIIEKYKIQIEKYKIQIEEDKIIKYYKIN</sequence>
<feature type="coiled-coil region" evidence="1">
    <location>
        <begin position="47"/>
        <end position="74"/>
    </location>
</feature>
<reference evidence="2" key="1">
    <citation type="submission" date="2020-04" db="EMBL/GenBank/DDBJ databases">
        <authorList>
            <person name="Chiriac C."/>
            <person name="Salcher M."/>
            <person name="Ghai R."/>
            <person name="Kavagutti S V."/>
        </authorList>
    </citation>
    <scope>NUCLEOTIDE SEQUENCE</scope>
</reference>